<sequence>MYENVGPPPAIIPPPPPGMSDIPAPLPVMPALAPPSNAPPMQPLDTKTNQPAVQPLPPVPHIPFTGSTELGSIRELEKAKVKLASKEPTEKLPPPRRNVPCRYVFLVSVGLWFVVLLWTFILYAHAVEIINLVPTFSFMAPSALASLKGPD</sequence>
<dbReference type="AlphaFoldDB" id="A0A368F008"/>
<evidence type="ECO:0000313" key="4">
    <source>
        <dbReference type="Proteomes" id="UP000252519"/>
    </source>
</evidence>
<dbReference type="Proteomes" id="UP000252519">
    <property type="component" value="Unassembled WGS sequence"/>
</dbReference>
<accession>A0A368F008</accession>
<protein>
    <submittedName>
        <fullName evidence="3">Uncharacterized protein</fullName>
    </submittedName>
</protein>
<keyword evidence="2" id="KW-0812">Transmembrane</keyword>
<evidence type="ECO:0000256" key="1">
    <source>
        <dbReference type="SAM" id="MobiDB-lite"/>
    </source>
</evidence>
<keyword evidence="4" id="KW-1185">Reference proteome</keyword>
<keyword evidence="2" id="KW-1133">Transmembrane helix</keyword>
<keyword evidence="2" id="KW-0472">Membrane</keyword>
<reference evidence="3 4" key="1">
    <citation type="submission" date="2014-10" db="EMBL/GenBank/DDBJ databases">
        <title>Draft genome of the hookworm Ancylostoma caninum.</title>
        <authorList>
            <person name="Mitreva M."/>
        </authorList>
    </citation>
    <scope>NUCLEOTIDE SEQUENCE [LARGE SCALE GENOMIC DNA]</scope>
    <source>
        <strain evidence="3 4">Baltimore</strain>
    </source>
</reference>
<dbReference type="EMBL" id="JOJR01012024">
    <property type="protein sequence ID" value="RCN25404.1"/>
    <property type="molecule type" value="Genomic_DNA"/>
</dbReference>
<feature type="region of interest" description="Disordered" evidence="1">
    <location>
        <begin position="1"/>
        <end position="58"/>
    </location>
</feature>
<name>A0A368F008_ANCCA</name>
<proteinExistence type="predicted"/>
<gene>
    <name evidence="3" type="ORF">ANCCAN_28884</name>
</gene>
<comment type="caution">
    <text evidence="3">The sequence shown here is derived from an EMBL/GenBank/DDBJ whole genome shotgun (WGS) entry which is preliminary data.</text>
</comment>
<feature type="transmembrane region" description="Helical" evidence="2">
    <location>
        <begin position="103"/>
        <end position="123"/>
    </location>
</feature>
<evidence type="ECO:0000256" key="2">
    <source>
        <dbReference type="SAM" id="Phobius"/>
    </source>
</evidence>
<feature type="compositionally biased region" description="Pro residues" evidence="1">
    <location>
        <begin position="1"/>
        <end position="42"/>
    </location>
</feature>
<organism evidence="3 4">
    <name type="scientific">Ancylostoma caninum</name>
    <name type="common">Dog hookworm</name>
    <dbReference type="NCBI Taxonomy" id="29170"/>
    <lineage>
        <taxon>Eukaryota</taxon>
        <taxon>Metazoa</taxon>
        <taxon>Ecdysozoa</taxon>
        <taxon>Nematoda</taxon>
        <taxon>Chromadorea</taxon>
        <taxon>Rhabditida</taxon>
        <taxon>Rhabditina</taxon>
        <taxon>Rhabditomorpha</taxon>
        <taxon>Strongyloidea</taxon>
        <taxon>Ancylostomatidae</taxon>
        <taxon>Ancylostomatinae</taxon>
        <taxon>Ancylostoma</taxon>
    </lineage>
</organism>
<evidence type="ECO:0000313" key="3">
    <source>
        <dbReference type="EMBL" id="RCN25404.1"/>
    </source>
</evidence>
<dbReference type="OrthoDB" id="10386168at2759"/>